<dbReference type="SUPFAM" id="SSF51161">
    <property type="entry name" value="Trimeric LpxA-like enzymes"/>
    <property type="match status" value="1"/>
</dbReference>
<dbReference type="EMBL" id="ML004453">
    <property type="protein sequence ID" value="RKP30743.1"/>
    <property type="molecule type" value="Genomic_DNA"/>
</dbReference>
<dbReference type="Gene3D" id="2.160.10.10">
    <property type="entry name" value="Hexapeptide repeat proteins"/>
    <property type="match status" value="1"/>
</dbReference>
<protein>
    <recommendedName>
        <fullName evidence="5">Dynactin subunit 5</fullName>
    </recommendedName>
</protein>
<dbReference type="Proteomes" id="UP000268321">
    <property type="component" value="Unassembled WGS sequence"/>
</dbReference>
<comment type="similarity">
    <text evidence="4">Belongs to the dynactin subunits 5/6 family. Dynactin subunit 5 subfamily.</text>
</comment>
<dbReference type="PANTHER" id="PTHR46126">
    <property type="entry name" value="DYNACTIN SUBUNIT 5"/>
    <property type="match status" value="1"/>
</dbReference>
<evidence type="ECO:0000256" key="4">
    <source>
        <dbReference type="ARBA" id="ARBA00034706"/>
    </source>
</evidence>
<evidence type="ECO:0000256" key="2">
    <source>
        <dbReference type="ARBA" id="ARBA00022490"/>
    </source>
</evidence>
<sequence>MSEWIETSSGTRISRLATIVGASSITISANCTIHAGCKLNGEEHTGTQKNPIIILGKNSFLEKDCVVDPPSSNQPEESRVPFVMGNYSTIGERTVVRLSLVGNRVSIGSDCFLGELSVINDCCIIENDVKIPPKTVIPPYTRVSGSYDKSLVMEELSAAYRRVLELDSRLLFSLK</sequence>
<accession>A0A4P9ZD95</accession>
<dbReference type="InterPro" id="IPR047125">
    <property type="entry name" value="DCTN5"/>
</dbReference>
<dbReference type="GO" id="GO:0005869">
    <property type="term" value="C:dynactin complex"/>
    <property type="evidence" value="ECO:0007669"/>
    <property type="project" value="TreeGrafter"/>
</dbReference>
<evidence type="ECO:0000256" key="3">
    <source>
        <dbReference type="ARBA" id="ARBA00023212"/>
    </source>
</evidence>
<dbReference type="InterPro" id="IPR011004">
    <property type="entry name" value="Trimer_LpxA-like_sf"/>
</dbReference>
<dbReference type="OrthoDB" id="417208at2759"/>
<keyword evidence="7" id="KW-1185">Reference proteome</keyword>
<reference evidence="7" key="1">
    <citation type="journal article" date="2018" name="Nat. Microbiol.">
        <title>Leveraging single-cell genomics to expand the fungal tree of life.</title>
        <authorList>
            <person name="Ahrendt S.R."/>
            <person name="Quandt C.A."/>
            <person name="Ciobanu D."/>
            <person name="Clum A."/>
            <person name="Salamov A."/>
            <person name="Andreopoulos B."/>
            <person name="Cheng J.F."/>
            <person name="Woyke T."/>
            <person name="Pelin A."/>
            <person name="Henrissat B."/>
            <person name="Reynolds N.K."/>
            <person name="Benny G.L."/>
            <person name="Smith M.E."/>
            <person name="James T.Y."/>
            <person name="Grigoriev I.V."/>
        </authorList>
    </citation>
    <scope>NUCLEOTIDE SEQUENCE [LARGE SCALE GENOMIC DNA]</scope>
    <source>
        <strain evidence="7">Baker2002</strain>
    </source>
</reference>
<evidence type="ECO:0000313" key="7">
    <source>
        <dbReference type="Proteomes" id="UP000268321"/>
    </source>
</evidence>
<gene>
    <name evidence="6" type="ORF">METBISCDRAFT_15664</name>
</gene>
<dbReference type="AlphaFoldDB" id="A0A4P9ZD95"/>
<proteinExistence type="inferred from homology"/>
<comment type="subcellular location">
    <subcellularLocation>
        <location evidence="1">Cytoplasm</location>
        <location evidence="1">Cytoskeleton</location>
    </subcellularLocation>
</comment>
<keyword evidence="2" id="KW-0963">Cytoplasm</keyword>
<evidence type="ECO:0000256" key="5">
    <source>
        <dbReference type="ARBA" id="ARBA00034865"/>
    </source>
</evidence>
<dbReference type="Pfam" id="PF21711">
    <property type="entry name" value="DCTN5"/>
    <property type="match status" value="1"/>
</dbReference>
<organism evidence="6 7">
    <name type="scientific">Metschnikowia bicuspidata</name>
    <dbReference type="NCBI Taxonomy" id="27322"/>
    <lineage>
        <taxon>Eukaryota</taxon>
        <taxon>Fungi</taxon>
        <taxon>Dikarya</taxon>
        <taxon>Ascomycota</taxon>
        <taxon>Saccharomycotina</taxon>
        <taxon>Pichiomycetes</taxon>
        <taxon>Metschnikowiaceae</taxon>
        <taxon>Metschnikowia</taxon>
    </lineage>
</organism>
<evidence type="ECO:0000256" key="1">
    <source>
        <dbReference type="ARBA" id="ARBA00004245"/>
    </source>
</evidence>
<keyword evidence="3" id="KW-0206">Cytoskeleton</keyword>
<dbReference type="PANTHER" id="PTHR46126:SF1">
    <property type="entry name" value="DYNACTIN SUBUNIT 5"/>
    <property type="match status" value="1"/>
</dbReference>
<evidence type="ECO:0000313" key="6">
    <source>
        <dbReference type="EMBL" id="RKP30743.1"/>
    </source>
</evidence>
<name>A0A4P9ZD95_9ASCO</name>